<sequence length="120" mass="14091">MTKQEEIRKGIRDGLKQYHHLEMYRNPIDDKTDYLKVITETLMNRLHSKGVVIRVERESPRVILESANRVAHAIGRDFVEGRITYDDYTRKFDKVFTHAQKKLEYVGYVAVIPLKEAENG</sequence>
<accession>A0A6M3Y300</accession>
<gene>
    <name evidence="1" type="ORF">TM448B08560_0005</name>
</gene>
<name>A0A6M3Y300_9ZZZZ</name>
<protein>
    <submittedName>
        <fullName evidence="1">Uncharacterized protein</fullName>
    </submittedName>
</protein>
<evidence type="ECO:0000313" key="1">
    <source>
        <dbReference type="EMBL" id="QJI04442.1"/>
    </source>
</evidence>
<dbReference type="AlphaFoldDB" id="A0A6M3Y300"/>
<organism evidence="1">
    <name type="scientific">viral metagenome</name>
    <dbReference type="NCBI Taxonomy" id="1070528"/>
    <lineage>
        <taxon>unclassified sequences</taxon>
        <taxon>metagenomes</taxon>
        <taxon>organismal metagenomes</taxon>
    </lineage>
</organism>
<proteinExistence type="predicted"/>
<dbReference type="EMBL" id="MT145180">
    <property type="protein sequence ID" value="QJI04442.1"/>
    <property type="molecule type" value="Genomic_DNA"/>
</dbReference>
<reference evidence="1" key="1">
    <citation type="submission" date="2020-03" db="EMBL/GenBank/DDBJ databases">
        <title>The deep terrestrial virosphere.</title>
        <authorList>
            <person name="Holmfeldt K."/>
            <person name="Nilsson E."/>
            <person name="Simone D."/>
            <person name="Lopez-Fernandez M."/>
            <person name="Wu X."/>
            <person name="de Brujin I."/>
            <person name="Lundin D."/>
            <person name="Andersson A."/>
            <person name="Bertilsson S."/>
            <person name="Dopson M."/>
        </authorList>
    </citation>
    <scope>NUCLEOTIDE SEQUENCE</scope>
    <source>
        <strain evidence="1">TM448B08560</strain>
    </source>
</reference>